<dbReference type="GeneID" id="36401694"/>
<dbReference type="GO" id="GO:0005509">
    <property type="term" value="F:calcium ion binding"/>
    <property type="evidence" value="ECO:0007669"/>
    <property type="project" value="InterPro"/>
</dbReference>
<feature type="domain" description="EF-hand" evidence="2">
    <location>
        <begin position="892"/>
        <end position="927"/>
    </location>
</feature>
<dbReference type="Proteomes" id="UP000054928">
    <property type="component" value="Unassembled WGS sequence"/>
</dbReference>
<feature type="domain" description="EF-hand" evidence="2">
    <location>
        <begin position="795"/>
        <end position="830"/>
    </location>
</feature>
<evidence type="ECO:0000313" key="3">
    <source>
        <dbReference type="EMBL" id="CEG48839.1"/>
    </source>
</evidence>
<dbReference type="EMBL" id="CCYD01003042">
    <property type="protein sequence ID" value="CEG48839.1"/>
    <property type="molecule type" value="Genomic_DNA"/>
</dbReference>
<dbReference type="AlphaFoldDB" id="A0A0P1B3Y0"/>
<evidence type="ECO:0000259" key="2">
    <source>
        <dbReference type="PROSITE" id="PS50222"/>
    </source>
</evidence>
<keyword evidence="4" id="KW-1185">Reference proteome</keyword>
<dbReference type="OMA" id="EDWNKAY"/>
<organism evidence="3 4">
    <name type="scientific">Plasmopara halstedii</name>
    <name type="common">Downy mildew of sunflower</name>
    <dbReference type="NCBI Taxonomy" id="4781"/>
    <lineage>
        <taxon>Eukaryota</taxon>
        <taxon>Sar</taxon>
        <taxon>Stramenopiles</taxon>
        <taxon>Oomycota</taxon>
        <taxon>Peronosporomycetes</taxon>
        <taxon>Peronosporales</taxon>
        <taxon>Peronosporaceae</taxon>
        <taxon>Plasmopara</taxon>
    </lineage>
</organism>
<dbReference type="OrthoDB" id="97318at2759"/>
<feature type="compositionally biased region" description="Basic and acidic residues" evidence="1">
    <location>
        <begin position="234"/>
        <end position="252"/>
    </location>
</feature>
<accession>A0A0P1B3Y0</accession>
<dbReference type="SMART" id="SM00054">
    <property type="entry name" value="EFh"/>
    <property type="match status" value="3"/>
</dbReference>
<feature type="region of interest" description="Disordered" evidence="1">
    <location>
        <begin position="218"/>
        <end position="260"/>
    </location>
</feature>
<dbReference type="SUPFAM" id="SSF47473">
    <property type="entry name" value="EF-hand"/>
    <property type="match status" value="1"/>
</dbReference>
<protein>
    <submittedName>
        <fullName evidence="3">EF-hand domain pair</fullName>
    </submittedName>
</protein>
<dbReference type="Gene3D" id="1.10.238.10">
    <property type="entry name" value="EF-hand"/>
    <property type="match status" value="1"/>
</dbReference>
<dbReference type="PROSITE" id="PS50222">
    <property type="entry name" value="EF_HAND_2"/>
    <property type="match status" value="2"/>
</dbReference>
<proteinExistence type="predicted"/>
<evidence type="ECO:0000313" key="4">
    <source>
        <dbReference type="Proteomes" id="UP000054928"/>
    </source>
</evidence>
<evidence type="ECO:0000256" key="1">
    <source>
        <dbReference type="SAM" id="MobiDB-lite"/>
    </source>
</evidence>
<dbReference type="InterPro" id="IPR002048">
    <property type="entry name" value="EF_hand_dom"/>
</dbReference>
<sequence length="993" mass="115379">MSRHGPPISTQNAQNNVETKLYDFHAFTKLSSCHEDRQPSPASLSLSMKLPSRQELVSKRPSSAQEFRQNDRIQREDHRGILKETATHSLLGRERQSESPNQWFQRIMRERNLSPLDLCEKFSTGDVGRKPLVSFENVCEVLYNLDPEPANGLDPVTEEMEDFLYQFTTEQGGEIMVNIRDALRSLDIWRTRPSVISKVSLEPHFKFDKRKLQNTNLRSSSQSNYVHHVTSPKSVDRLTKTSRRQADIKSTKDQILPATDNPNVATTTVIKNDTVSSSISQFVNDHEQGLVEIASRLQFAGVKQLENLLIENDAEMTGFINERRLSEICMGLNFDTKAQLDYKDFINVLMDILIYAQPDIRESVKKKSLTCLDEYLKNGFPPTSEKAHLLIDNLCSKYDFRGDQCILLLDLIRVFQKKLVKYHALKLPFPLEKHEIIQLSQPFIHRHVDDTFLGDCVAYHQLLDAIFGGSLLASQLIETEHTNRALNWDFWRNLHMTLCGWDIRLEKKVRAQLERIMARLDPGKSYAISYKNFERIFSRHLTADDMKVLQAALAVPNDGKAGSSLRYDMLLSMVFGSFELNDNKFLKHIRVKLLPEREKIESFINAIEKKSDKLSLQDFHDAFMVQNNANRLTLAEMLFLFASLESKKNGKVRVEALITFLERNCRFDRKRYERDTNMTARPPNTHDLKYLRKIIAECCQRYDLSRKLDKVSRKTQGWISHKDLVKELSKMLHEAGAVDVDRFDLHDFVKSIVHRSSHISGNAPTFCLQNVINCDAFFDALFDWDAMVSSMRLPYSIVEANEVFKKFDKLHDGTIRSEDWNKAYHLISRHDRELQKWELCVLERMFSREQYEHTIDYARFVVYLLDYQQRQARKALQIRVLKHFQRLFRLEKSRAGIEKLFREIDVDNKGYFDTADLKTYMMKIFARKSKFGFPDDGCIALLRSVDAVTPVVTFLAETKLVHFHDCSPTSDNSQVVVTFERFWEIAHLIHADD</sequence>
<name>A0A0P1B3Y0_PLAHL</name>
<reference evidence="4" key="1">
    <citation type="submission" date="2014-09" db="EMBL/GenBank/DDBJ databases">
        <authorList>
            <person name="Sharma Rahul"/>
            <person name="Thines Marco"/>
        </authorList>
    </citation>
    <scope>NUCLEOTIDE SEQUENCE [LARGE SCALE GENOMIC DNA]</scope>
</reference>
<feature type="region of interest" description="Disordered" evidence="1">
    <location>
        <begin position="33"/>
        <end position="71"/>
    </location>
</feature>
<dbReference type="InterPro" id="IPR011992">
    <property type="entry name" value="EF-hand-dom_pair"/>
</dbReference>
<dbReference type="RefSeq" id="XP_024585208.1">
    <property type="nucleotide sequence ID" value="XM_024719961.1"/>
</dbReference>